<evidence type="ECO:0000259" key="2">
    <source>
        <dbReference type="SMART" id="SM01119"/>
    </source>
</evidence>
<evidence type="ECO:0000313" key="3">
    <source>
        <dbReference type="EMBL" id="POS80618.1"/>
    </source>
</evidence>
<dbReference type="SUPFAM" id="SSF51419">
    <property type="entry name" value="PLP-binding barrel"/>
    <property type="match status" value="1"/>
</dbReference>
<dbReference type="OrthoDB" id="20198at2759"/>
<gene>
    <name evidence="3" type="ORF">DHEL01_v201000</name>
</gene>
<dbReference type="InParanoid" id="A0A2P5IDP8"/>
<protein>
    <recommendedName>
        <fullName evidence="2">D-serine dehydratase-like domain-containing protein</fullName>
    </recommendedName>
</protein>
<dbReference type="Proteomes" id="UP000094444">
    <property type="component" value="Unassembled WGS sequence"/>
</dbReference>
<dbReference type="GO" id="GO:0036088">
    <property type="term" value="P:D-serine catabolic process"/>
    <property type="evidence" value="ECO:0007669"/>
    <property type="project" value="TreeGrafter"/>
</dbReference>
<reference evidence="3" key="1">
    <citation type="submission" date="2017-09" db="EMBL/GenBank/DDBJ databases">
        <title>Polyketide synthases of a Diaporthe helianthi virulent isolate.</title>
        <authorList>
            <person name="Baroncelli R."/>
        </authorList>
    </citation>
    <scope>NUCLEOTIDE SEQUENCE [LARGE SCALE GENOMIC DNA]</scope>
    <source>
        <strain evidence="3">7/96</strain>
    </source>
</reference>
<dbReference type="AlphaFoldDB" id="A0A2P5IDP8"/>
<dbReference type="PANTHER" id="PTHR28004">
    <property type="entry name" value="ZGC:162816-RELATED"/>
    <property type="match status" value="1"/>
</dbReference>
<dbReference type="SMART" id="SM01119">
    <property type="entry name" value="D-ser_dehydrat"/>
    <property type="match status" value="1"/>
</dbReference>
<sequence>MSATVSKAALRERFVGKTLQEVPTPSIVLDLAKLEVNCQRMIDAAEKNGIGWRAHIKTHKTEELTRLQVGEHSKAPANIIVSTILEAEKIAPVLKDFQSKGRNVNPNSHKVLFAFPLFPSAVSRLAAISKALGPNTLSVMIDNPAQVPLLADFKSQSGGNKPLAFLKIDVKYNRAGAIPGTQTYQDLLKAILASESEGSCVLHGLYAHAGQSYYTRKDWDALMCLTDEFATLADVAREIRAESPSHELTLSVGATPTATALQHPDISSPGGGGGGADGAQGGETGTRVATLSTLISSLKADSLGLEVHAGVYPTLDLQQLATHARDNSLLSSGDIAVSVVAEVASLYPGRGRGGSTEALVNAGSLALGREPCKEDGEGHYAGWGIVAPWGEAALERSDPAPREFPAVHRGWQVGKISQEHGVLGWMGPKEAEVPLRFGQRVKIWPNHACITGAGYDYYLVVDSRRTGKEDEVVDVWPRWNGW</sequence>
<proteinExistence type="predicted"/>
<feature type="compositionally biased region" description="Gly residues" evidence="1">
    <location>
        <begin position="269"/>
        <end position="283"/>
    </location>
</feature>
<dbReference type="EMBL" id="MAVT02000041">
    <property type="protein sequence ID" value="POS80618.1"/>
    <property type="molecule type" value="Genomic_DNA"/>
</dbReference>
<keyword evidence="4" id="KW-1185">Reference proteome</keyword>
<dbReference type="Pfam" id="PF14031">
    <property type="entry name" value="D-ser_dehydrat"/>
    <property type="match status" value="1"/>
</dbReference>
<dbReference type="GO" id="GO:0008721">
    <property type="term" value="F:D-serine ammonia-lyase activity"/>
    <property type="evidence" value="ECO:0007669"/>
    <property type="project" value="TreeGrafter"/>
</dbReference>
<organism evidence="3 4">
    <name type="scientific">Diaporthe helianthi</name>
    <dbReference type="NCBI Taxonomy" id="158607"/>
    <lineage>
        <taxon>Eukaryota</taxon>
        <taxon>Fungi</taxon>
        <taxon>Dikarya</taxon>
        <taxon>Ascomycota</taxon>
        <taxon>Pezizomycotina</taxon>
        <taxon>Sordariomycetes</taxon>
        <taxon>Sordariomycetidae</taxon>
        <taxon>Diaporthales</taxon>
        <taxon>Diaporthaceae</taxon>
        <taxon>Diaporthe</taxon>
    </lineage>
</organism>
<dbReference type="InterPro" id="IPR051466">
    <property type="entry name" value="D-amino_acid_metab_enzyme"/>
</dbReference>
<comment type="caution">
    <text evidence="3">The sequence shown here is derived from an EMBL/GenBank/DDBJ whole genome shotgun (WGS) entry which is preliminary data.</text>
</comment>
<evidence type="ECO:0000313" key="4">
    <source>
        <dbReference type="Proteomes" id="UP000094444"/>
    </source>
</evidence>
<feature type="region of interest" description="Disordered" evidence="1">
    <location>
        <begin position="260"/>
        <end position="283"/>
    </location>
</feature>
<dbReference type="InterPro" id="IPR026956">
    <property type="entry name" value="D-ser_dehydrat-like_dom"/>
</dbReference>
<accession>A0A2P5IDP8</accession>
<name>A0A2P5IDP8_DIAHE</name>
<dbReference type="InterPro" id="IPR042208">
    <property type="entry name" value="D-ser_dehydrat-like_sf"/>
</dbReference>
<dbReference type="Gene3D" id="3.20.20.10">
    <property type="entry name" value="Alanine racemase"/>
    <property type="match status" value="1"/>
</dbReference>
<dbReference type="PANTHER" id="PTHR28004:SF2">
    <property type="entry name" value="D-SERINE DEHYDRATASE"/>
    <property type="match status" value="1"/>
</dbReference>
<dbReference type="FunCoup" id="A0A2P5IDP8">
    <property type="interactions" value="28"/>
</dbReference>
<feature type="domain" description="D-serine dehydratase-like" evidence="2">
    <location>
        <begin position="336"/>
        <end position="462"/>
    </location>
</feature>
<dbReference type="Gene3D" id="2.40.37.20">
    <property type="entry name" value="D-serine dehydratase-like domain"/>
    <property type="match status" value="1"/>
</dbReference>
<evidence type="ECO:0000256" key="1">
    <source>
        <dbReference type="SAM" id="MobiDB-lite"/>
    </source>
</evidence>
<dbReference type="InterPro" id="IPR029066">
    <property type="entry name" value="PLP-binding_barrel"/>
</dbReference>
<dbReference type="STRING" id="158607.A0A2P5IDP8"/>